<dbReference type="Gene3D" id="3.40.50.450">
    <property type="match status" value="1"/>
</dbReference>
<reference evidence="2 3" key="1">
    <citation type="journal article" date="2013" name="Genome Announc.">
        <title>Genome Sequence of Moraxella macacae 0408225, a Novel Bacterial Species Isolated from a Cynomolgus Macaque with Epistaxis.</title>
        <authorList>
            <person name="Ladner J.T."/>
            <person name="Whitehouse C.A."/>
            <person name="Koroleva G.I."/>
            <person name="Palacios G.F."/>
        </authorList>
    </citation>
    <scope>NUCLEOTIDE SEQUENCE [LARGE SCALE GENOMIC DNA]</scope>
    <source>
        <strain evidence="2 3">0408225</strain>
    </source>
</reference>
<dbReference type="STRING" id="1230338.MOMA_01520"/>
<feature type="domain" description="Smf/DprA SLOG" evidence="1">
    <location>
        <begin position="182"/>
        <end position="231"/>
    </location>
</feature>
<accession>L2F7Q0</accession>
<comment type="caution">
    <text evidence="2">The sequence shown here is derived from an EMBL/GenBank/DDBJ whole genome shotgun (WGS) entry which is preliminary data.</text>
</comment>
<sequence>MNAFDNIAKCQICVDLDNTLVFADEANNQAYLYAINQLLPHIQFGYDGRITKAVVLKELPHLPTDTLNAIIALKKACFFDFIHLTKVNFYLLNGFLLDNMGFLGNNTLYLTSCGDRSRVRQVLKYHKLDGFFDNIICNERKFETVCNFVQNIDRIKVYDNDIQQLTLAYQLGFKKSNLFLVDKEIVSGLALGCDTIAHDQALRTKTNVFGDRKGTTIAILPSTLANITPIRFKSANYYRKLSSCHY</sequence>
<dbReference type="PATRIC" id="fig|1230338.3.peg.336"/>
<dbReference type="InterPro" id="IPR057666">
    <property type="entry name" value="DrpA_SLOG"/>
</dbReference>
<proteinExistence type="predicted"/>
<keyword evidence="3" id="KW-1185">Reference proteome</keyword>
<evidence type="ECO:0000313" key="3">
    <source>
        <dbReference type="Proteomes" id="UP000023795"/>
    </source>
</evidence>
<dbReference type="AlphaFoldDB" id="L2F7Q0"/>
<name>L2F7Q0_9GAMM</name>
<dbReference type="Proteomes" id="UP000023795">
    <property type="component" value="Unassembled WGS sequence"/>
</dbReference>
<dbReference type="EMBL" id="ANIN01000001">
    <property type="protein sequence ID" value="ELA09047.1"/>
    <property type="molecule type" value="Genomic_DNA"/>
</dbReference>
<dbReference type="Pfam" id="PF02481">
    <property type="entry name" value="DNA_processg_A"/>
    <property type="match status" value="1"/>
</dbReference>
<dbReference type="SUPFAM" id="SSF56784">
    <property type="entry name" value="HAD-like"/>
    <property type="match status" value="1"/>
</dbReference>
<dbReference type="GO" id="GO:0009294">
    <property type="term" value="P:DNA-mediated transformation"/>
    <property type="evidence" value="ECO:0007669"/>
    <property type="project" value="InterPro"/>
</dbReference>
<gene>
    <name evidence="2" type="ORF">MOMA_01520</name>
</gene>
<evidence type="ECO:0000313" key="2">
    <source>
        <dbReference type="EMBL" id="ELA09047.1"/>
    </source>
</evidence>
<dbReference type="InterPro" id="IPR036412">
    <property type="entry name" value="HAD-like_sf"/>
</dbReference>
<protein>
    <recommendedName>
        <fullName evidence="1">Smf/DprA SLOG domain-containing protein</fullName>
    </recommendedName>
</protein>
<dbReference type="eggNOG" id="COG0637">
    <property type="taxonomic scope" value="Bacteria"/>
</dbReference>
<organism evidence="2 3">
    <name type="scientific">Moraxella macacae 0408225</name>
    <dbReference type="NCBI Taxonomy" id="1230338"/>
    <lineage>
        <taxon>Bacteria</taxon>
        <taxon>Pseudomonadati</taxon>
        <taxon>Pseudomonadota</taxon>
        <taxon>Gammaproteobacteria</taxon>
        <taxon>Moraxellales</taxon>
        <taxon>Moraxellaceae</taxon>
        <taxon>Moraxella</taxon>
    </lineage>
</organism>
<evidence type="ECO:0000259" key="1">
    <source>
        <dbReference type="Pfam" id="PF02481"/>
    </source>
</evidence>